<sequence length="314" mass="33487">MEVNRSGEMEVFVRVVELGGFSAAARALRMTPSAVSKLIGRLEARLGARLVQRSTRKLQLTPEGSGFYERATRLLADLDEAEGLVAAGERPAGRVRISLSSAYGVHVLTPLIPEFLARHPAISLDLMQTDTVIDLMQERTDVGIRAGPLRSSGLMARKLGATRMVIVGAPAYLARAGEPGEPAALEGHERLGFNYARAQEGWPLLRDGQIVTLPVTGRVQANDGDALRQLAVAGAGLARLALFVVAADIAAGRLRPVLEAHNPGDLEEFHAVYLGGGGRLPARVRAVLDFLAERARLPAFAAQGLSPDRPHGPI</sequence>
<dbReference type="GO" id="GO:0043565">
    <property type="term" value="F:sequence-specific DNA binding"/>
    <property type="evidence" value="ECO:0007669"/>
    <property type="project" value="TreeGrafter"/>
</dbReference>
<evidence type="ECO:0000313" key="7">
    <source>
        <dbReference type="Proteomes" id="UP000184387"/>
    </source>
</evidence>
<reference evidence="6 7" key="1">
    <citation type="submission" date="2016-11" db="EMBL/GenBank/DDBJ databases">
        <authorList>
            <person name="Jaros S."/>
            <person name="Januszkiewicz K."/>
            <person name="Wedrychowicz H."/>
        </authorList>
    </citation>
    <scope>NUCLEOTIDE SEQUENCE [LARGE SCALE GENOMIC DNA]</scope>
    <source>
        <strain evidence="6 7">DSM 14916</strain>
    </source>
</reference>
<keyword evidence="7" id="KW-1185">Reference proteome</keyword>
<dbReference type="Gene3D" id="3.40.190.290">
    <property type="match status" value="1"/>
</dbReference>
<dbReference type="AlphaFoldDB" id="A0A1M6H1A6"/>
<dbReference type="Gene3D" id="1.10.10.10">
    <property type="entry name" value="Winged helix-like DNA-binding domain superfamily/Winged helix DNA-binding domain"/>
    <property type="match status" value="1"/>
</dbReference>
<dbReference type="InterPro" id="IPR058163">
    <property type="entry name" value="LysR-type_TF_proteobact-type"/>
</dbReference>
<evidence type="ECO:0000256" key="2">
    <source>
        <dbReference type="ARBA" id="ARBA00023015"/>
    </source>
</evidence>
<dbReference type="EMBL" id="FQZF01000009">
    <property type="protein sequence ID" value="SHJ15979.1"/>
    <property type="molecule type" value="Genomic_DNA"/>
</dbReference>
<dbReference type="GO" id="GO:0003700">
    <property type="term" value="F:DNA-binding transcription factor activity"/>
    <property type="evidence" value="ECO:0007669"/>
    <property type="project" value="InterPro"/>
</dbReference>
<dbReference type="Pfam" id="PF00126">
    <property type="entry name" value="HTH_1"/>
    <property type="match status" value="1"/>
</dbReference>
<evidence type="ECO:0000256" key="4">
    <source>
        <dbReference type="ARBA" id="ARBA00023163"/>
    </source>
</evidence>
<feature type="domain" description="HTH lysR-type" evidence="5">
    <location>
        <begin position="1"/>
        <end position="61"/>
    </location>
</feature>
<dbReference type="SUPFAM" id="SSF53850">
    <property type="entry name" value="Periplasmic binding protein-like II"/>
    <property type="match status" value="1"/>
</dbReference>
<keyword evidence="2" id="KW-0805">Transcription regulation</keyword>
<evidence type="ECO:0000313" key="6">
    <source>
        <dbReference type="EMBL" id="SHJ15979.1"/>
    </source>
</evidence>
<keyword evidence="3 6" id="KW-0238">DNA-binding</keyword>
<evidence type="ECO:0000256" key="1">
    <source>
        <dbReference type="ARBA" id="ARBA00009437"/>
    </source>
</evidence>
<dbReference type="InterPro" id="IPR036390">
    <property type="entry name" value="WH_DNA-bd_sf"/>
</dbReference>
<evidence type="ECO:0000256" key="3">
    <source>
        <dbReference type="ARBA" id="ARBA00023125"/>
    </source>
</evidence>
<dbReference type="FunFam" id="1.10.10.10:FF:000001">
    <property type="entry name" value="LysR family transcriptional regulator"/>
    <property type="match status" value="1"/>
</dbReference>
<name>A0A1M6H1A6_9PROT</name>
<dbReference type="STRING" id="198092.SAMN02745194_01890"/>
<dbReference type="InterPro" id="IPR000847">
    <property type="entry name" value="LysR_HTH_N"/>
</dbReference>
<evidence type="ECO:0000259" key="5">
    <source>
        <dbReference type="PROSITE" id="PS50931"/>
    </source>
</evidence>
<dbReference type="PANTHER" id="PTHR30537">
    <property type="entry name" value="HTH-TYPE TRANSCRIPTIONAL REGULATOR"/>
    <property type="match status" value="1"/>
</dbReference>
<gene>
    <name evidence="6" type="ORF">SAMN02745194_01890</name>
</gene>
<protein>
    <submittedName>
        <fullName evidence="6">DNA-binding transcriptional regulator, LysR family</fullName>
    </submittedName>
</protein>
<comment type="similarity">
    <text evidence="1">Belongs to the LysR transcriptional regulatory family.</text>
</comment>
<dbReference type="PANTHER" id="PTHR30537:SF71">
    <property type="entry name" value="TRANSCRIPTIONAL REGULATORY PROTEIN"/>
    <property type="match status" value="1"/>
</dbReference>
<organism evidence="6 7">
    <name type="scientific">Muricoccus roseus</name>
    <dbReference type="NCBI Taxonomy" id="198092"/>
    <lineage>
        <taxon>Bacteria</taxon>
        <taxon>Pseudomonadati</taxon>
        <taxon>Pseudomonadota</taxon>
        <taxon>Alphaproteobacteria</taxon>
        <taxon>Acetobacterales</taxon>
        <taxon>Roseomonadaceae</taxon>
        <taxon>Muricoccus</taxon>
    </lineage>
</organism>
<dbReference type="Proteomes" id="UP000184387">
    <property type="component" value="Unassembled WGS sequence"/>
</dbReference>
<dbReference type="RefSeq" id="WP_073133945.1">
    <property type="nucleotide sequence ID" value="NZ_FQZF01000009.1"/>
</dbReference>
<dbReference type="InterPro" id="IPR005119">
    <property type="entry name" value="LysR_subst-bd"/>
</dbReference>
<dbReference type="SUPFAM" id="SSF46785">
    <property type="entry name" value="Winged helix' DNA-binding domain"/>
    <property type="match status" value="1"/>
</dbReference>
<accession>A0A1M6H1A6</accession>
<dbReference type="InterPro" id="IPR036388">
    <property type="entry name" value="WH-like_DNA-bd_sf"/>
</dbReference>
<dbReference type="Pfam" id="PF03466">
    <property type="entry name" value="LysR_substrate"/>
    <property type="match status" value="1"/>
</dbReference>
<dbReference type="PROSITE" id="PS50931">
    <property type="entry name" value="HTH_LYSR"/>
    <property type="match status" value="1"/>
</dbReference>
<proteinExistence type="inferred from homology"/>
<keyword evidence="4" id="KW-0804">Transcription</keyword>
<dbReference type="GO" id="GO:0006351">
    <property type="term" value="P:DNA-templated transcription"/>
    <property type="evidence" value="ECO:0007669"/>
    <property type="project" value="TreeGrafter"/>
</dbReference>